<evidence type="ECO:0000313" key="4">
    <source>
        <dbReference type="EMBL" id="XBG55445.1"/>
    </source>
</evidence>
<keyword evidence="3" id="KW-0548">Nucleotidyltransferase</keyword>
<dbReference type="GO" id="GO:0003968">
    <property type="term" value="F:RNA-directed RNA polymerase activity"/>
    <property type="evidence" value="ECO:0007669"/>
    <property type="project" value="UniProtKB-KW"/>
</dbReference>
<evidence type="ECO:0000256" key="1">
    <source>
        <dbReference type="ARBA" id="ARBA00022484"/>
    </source>
</evidence>
<dbReference type="SUPFAM" id="SSF56672">
    <property type="entry name" value="DNA/RNA polymerases"/>
    <property type="match status" value="1"/>
</dbReference>
<dbReference type="EMBL" id="OR723809">
    <property type="protein sequence ID" value="XBG55445.1"/>
    <property type="molecule type" value="Genomic_RNA"/>
</dbReference>
<reference evidence="4" key="2">
    <citation type="journal article" date="2024" name="Virus Evol.">
        <title>Identification of diverse RNA viruses in Obscuromonas flagellates (Euglenozoa: Trypanosomatidae: Blastocrithidiinae).</title>
        <authorList>
            <person name="Grybchuk D."/>
            <person name="Galan A."/>
            <person name="Klocek D."/>
            <person name="Macedo D.H."/>
            <person name="Wolf Y.I."/>
            <person name="Votypka J."/>
            <person name="Butenko A."/>
            <person name="Lukes J."/>
            <person name="Neri U."/>
            <person name="Zahonova K."/>
            <person name="Kostygov A.Y."/>
            <person name="Koonin E.V."/>
            <person name="Yurchenko V."/>
        </authorList>
    </citation>
    <scope>NUCLEOTIDE SEQUENCE</scope>
    <source>
        <strain evidence="4">CV22_mito2</strain>
    </source>
</reference>
<organism evidence="4">
    <name type="scientific">Obscuromonas mitovirus 2</name>
    <dbReference type="NCBI Taxonomy" id="3157913"/>
    <lineage>
        <taxon>Viruses</taxon>
        <taxon>Riboviria</taxon>
        <taxon>Orthornavirae</taxon>
        <taxon>Lenarviricota</taxon>
        <taxon>Howeltoviricetes</taxon>
        <taxon>Cryppavirales</taxon>
        <taxon>Mitoviridae</taxon>
        <taxon>Mitovirus</taxon>
    </lineage>
</organism>
<accession>A0AAU7BNN2</accession>
<dbReference type="PANTHER" id="PTHR34456:SF13">
    <property type="entry name" value="REVERSE TRANSCRIPTASE DOMAIN-CONTAINING PROTEIN"/>
    <property type="match status" value="1"/>
</dbReference>
<sequence length="703" mass="80113">MKILRDAQQLLPILLVHYLPDSQFHERLLSFGEKIIKVMILRAENRGERDLVSYVKQSRNIFTRWLSNSPVTEGGGVKIQHGFPVWLEECKSWLRTRSGKPRPWVIRWVLTLLTITRALRLSPKVDLDPITKPCTGNPLGGLSFREVRQSLVDMFSTWNLEGKDLKKRPSGIPKISTRWDHFHLTTKSGPNGHCMWNAVEDSQSLSLTQIQDLHILGGKPLVDKINALQTAVVKPKGPEGGEGTPFLEVYRKIGSLHPYKGVRGSLRKLCGLPDSEGKTRTVAIFDYYSQAGLKKLHDELMRLLRGLPQDCTFNQESFVTKLHRLDGHLCHSLDLSNATDRLPVELQSQVLTLLVGKKKTAAWRRLLVGTPFRLDGRDDIQYMVGQPMGAYSSWPMMALTHHVIIWCAARRAGVKPNSLYCVLGDDVVITHDTIAHEYQKIMECLGVTISPLKTHHSAELMEFAKRWILNGEEVTPFSISGLLETRTSYPLLSAFLHQQSTHSWSVKCGTGPLSLMKTILWKAGKPLAWANRLSKLGMVFWQILESRKRKRFDGSVKRTINDLFGPLSAQAEEADEEKLLERFRLLNYQDILSQLDTIANEDAVRTQTAMAREWPGLDEKSYEALIMELDPISSFLAREWDKKCVEMTMYRFADPDQIDDEVKRMGETLAPLFIVKSIFTMREHNQRILAQARMVKQLIHELV</sequence>
<dbReference type="Pfam" id="PF05919">
    <property type="entry name" value="Mitovir_RNA_pol"/>
    <property type="match status" value="1"/>
</dbReference>
<dbReference type="PANTHER" id="PTHR34456">
    <property type="entry name" value="MITOVIRUS RNA-DEPENDENT RNA POLYMERASE"/>
    <property type="match status" value="1"/>
</dbReference>
<reference evidence="4" key="1">
    <citation type="submission" date="2023-10" db="EMBL/GenBank/DDBJ databases">
        <authorList>
            <person name="Grybchuk D."/>
            <person name="Galan A."/>
            <person name="Klocek D."/>
            <person name="Macedo D.H."/>
            <person name="Wolf Y.I."/>
            <person name="Votypka J."/>
            <person name="Butenko A."/>
            <person name="Lukes J."/>
            <person name="Neri U."/>
            <person name="Zahonova K."/>
            <person name="Kostygov A.Y."/>
            <person name="Koonin E.V."/>
            <person name="Yurchenko V."/>
        </authorList>
    </citation>
    <scope>NUCLEOTIDE SEQUENCE</scope>
    <source>
        <strain evidence="4">CV22_mito2</strain>
    </source>
</reference>
<dbReference type="InterPro" id="IPR008686">
    <property type="entry name" value="RNA_pol_mitovir"/>
</dbReference>
<name>A0AAU7BNN2_9VIRU</name>
<evidence type="ECO:0000256" key="3">
    <source>
        <dbReference type="ARBA" id="ARBA00022695"/>
    </source>
</evidence>
<keyword evidence="2" id="KW-0808">Transferase</keyword>
<proteinExistence type="predicted"/>
<keyword evidence="1 4" id="KW-0696">RNA-directed RNA polymerase</keyword>
<dbReference type="InterPro" id="IPR043502">
    <property type="entry name" value="DNA/RNA_pol_sf"/>
</dbReference>
<protein>
    <submittedName>
        <fullName evidence="4">RNA-dependent RNA polymerase</fullName>
    </submittedName>
</protein>
<evidence type="ECO:0000256" key="2">
    <source>
        <dbReference type="ARBA" id="ARBA00022679"/>
    </source>
</evidence>